<gene>
    <name evidence="2" type="ORF">Sradi_2052500</name>
</gene>
<dbReference type="PANTHER" id="PTHR31286">
    <property type="entry name" value="GLYCINE-RICH CELL WALL STRUCTURAL PROTEIN 1.8-LIKE"/>
    <property type="match status" value="1"/>
</dbReference>
<accession>A0AAW2THB0</accession>
<dbReference type="PANTHER" id="PTHR31286:SF165">
    <property type="entry name" value="DUF4283 DOMAIN-CONTAINING PROTEIN"/>
    <property type="match status" value="1"/>
</dbReference>
<reference evidence="2" key="2">
    <citation type="journal article" date="2024" name="Plant">
        <title>Genomic evolution and insights into agronomic trait innovations of Sesamum species.</title>
        <authorList>
            <person name="Miao H."/>
            <person name="Wang L."/>
            <person name="Qu L."/>
            <person name="Liu H."/>
            <person name="Sun Y."/>
            <person name="Le M."/>
            <person name="Wang Q."/>
            <person name="Wei S."/>
            <person name="Zheng Y."/>
            <person name="Lin W."/>
            <person name="Duan Y."/>
            <person name="Cao H."/>
            <person name="Xiong S."/>
            <person name="Wang X."/>
            <person name="Wei L."/>
            <person name="Li C."/>
            <person name="Ma Q."/>
            <person name="Ju M."/>
            <person name="Zhao R."/>
            <person name="Li G."/>
            <person name="Mu C."/>
            <person name="Tian Q."/>
            <person name="Mei H."/>
            <person name="Zhang T."/>
            <person name="Gao T."/>
            <person name="Zhang H."/>
        </authorList>
    </citation>
    <scope>NUCLEOTIDE SEQUENCE</scope>
    <source>
        <strain evidence="2">G02</strain>
    </source>
</reference>
<proteinExistence type="predicted"/>
<evidence type="ECO:0008006" key="3">
    <source>
        <dbReference type="Google" id="ProtNLM"/>
    </source>
</evidence>
<evidence type="ECO:0000313" key="2">
    <source>
        <dbReference type="EMBL" id="KAL0404117.1"/>
    </source>
</evidence>
<dbReference type="AlphaFoldDB" id="A0AAW2THB0"/>
<protein>
    <recommendedName>
        <fullName evidence="3">DUF4283 domain-containing protein</fullName>
    </recommendedName>
</protein>
<evidence type="ECO:0000256" key="1">
    <source>
        <dbReference type="SAM" id="MobiDB-lite"/>
    </source>
</evidence>
<comment type="caution">
    <text evidence="2">The sequence shown here is derived from an EMBL/GenBank/DDBJ whole genome shotgun (WGS) entry which is preliminary data.</text>
</comment>
<feature type="region of interest" description="Disordered" evidence="1">
    <location>
        <begin position="123"/>
        <end position="157"/>
    </location>
</feature>
<sequence length="265" mass="29619">MRIFKWTPDFNPRIESSIALVWIRLPELPVHLFPKKGLFEIASLIGSPLKLDEPTADGFRPSMARVCVEIDLMKPRPASIWIGTEGKYFSQQVLYECCPKYCTQCRHLGHSIEECREGRRNNLGIWRNNPRGEKNTQVEDDENSDSDGVPNLEHVNGSGDVVIENNASQGGVREGLSGSDATDQNLIRTICVFEDEEGEQHAGMVERGGTGLILMKNAEDENEGSSLNLPRNEACLDLAADDEDFREARVRDRHLRGLSTGPTEL</sequence>
<reference evidence="2" key="1">
    <citation type="submission" date="2020-06" db="EMBL/GenBank/DDBJ databases">
        <authorList>
            <person name="Li T."/>
            <person name="Hu X."/>
            <person name="Zhang T."/>
            <person name="Song X."/>
            <person name="Zhang H."/>
            <person name="Dai N."/>
            <person name="Sheng W."/>
            <person name="Hou X."/>
            <person name="Wei L."/>
        </authorList>
    </citation>
    <scope>NUCLEOTIDE SEQUENCE</scope>
    <source>
        <strain evidence="2">G02</strain>
        <tissue evidence="2">Leaf</tissue>
    </source>
</reference>
<dbReference type="EMBL" id="JACGWJ010000008">
    <property type="protein sequence ID" value="KAL0404117.1"/>
    <property type="molecule type" value="Genomic_DNA"/>
</dbReference>
<organism evidence="2">
    <name type="scientific">Sesamum radiatum</name>
    <name type="common">Black benniseed</name>
    <dbReference type="NCBI Taxonomy" id="300843"/>
    <lineage>
        <taxon>Eukaryota</taxon>
        <taxon>Viridiplantae</taxon>
        <taxon>Streptophyta</taxon>
        <taxon>Embryophyta</taxon>
        <taxon>Tracheophyta</taxon>
        <taxon>Spermatophyta</taxon>
        <taxon>Magnoliopsida</taxon>
        <taxon>eudicotyledons</taxon>
        <taxon>Gunneridae</taxon>
        <taxon>Pentapetalae</taxon>
        <taxon>asterids</taxon>
        <taxon>lamiids</taxon>
        <taxon>Lamiales</taxon>
        <taxon>Pedaliaceae</taxon>
        <taxon>Sesamum</taxon>
    </lineage>
</organism>
<name>A0AAW2THB0_SESRA</name>
<dbReference type="InterPro" id="IPR040256">
    <property type="entry name" value="At4g02000-like"/>
</dbReference>